<evidence type="ECO:0000259" key="1">
    <source>
        <dbReference type="Pfam" id="PF03732"/>
    </source>
</evidence>
<dbReference type="Pfam" id="PF03732">
    <property type="entry name" value="Retrotrans_gag"/>
    <property type="match status" value="1"/>
</dbReference>
<comment type="caution">
    <text evidence="2">The sequence shown here is derived from an EMBL/GenBank/DDBJ whole genome shotgun (WGS) entry which is preliminary data.</text>
</comment>
<sequence>MYDYAKPSLTGTKSSIVRPAVATNTFELKPNAIQMIQQFVQFDGLQDKDPNAHLANFLELCDTFKINGVSYDAIRLRLFPFSLRNKAKQWLNSLPRGSITTWEPMTENFLLKHFSLTKTAKLRNDISSFVQMDLETLYDAWERYKDLLRRCPHHGLPLWLQVQTFHNGLNPSTRQMVDAAAGGTINNKTPKDTYEFIEEMSLNNYQWQVIRTKPTKIAGVYNIDSVTMLSNQVELLNKKIVGFLSFSQVHPVMQCEASGVGTSHSEYQPYGHNMDNEQLNYMGNNPRPQNNPYSNTYNAGWRNHPNFSWGGQGNQRPLLGYQQRPYQQEKKPNLEEMLTKFISVSETHF</sequence>
<protein>
    <recommendedName>
        <fullName evidence="1">Retrotransposon gag domain-containing protein</fullName>
    </recommendedName>
</protein>
<keyword evidence="3" id="KW-1185">Reference proteome</keyword>
<name>A0ABR0PLV7_GOSAR</name>
<gene>
    <name evidence="2" type="ORF">PVK06_020238</name>
</gene>
<dbReference type="Proteomes" id="UP001358586">
    <property type="component" value="Chromosome 6"/>
</dbReference>
<evidence type="ECO:0000313" key="3">
    <source>
        <dbReference type="Proteomes" id="UP001358586"/>
    </source>
</evidence>
<feature type="domain" description="Retrotransposon gag" evidence="1">
    <location>
        <begin position="77"/>
        <end position="171"/>
    </location>
</feature>
<evidence type="ECO:0000313" key="2">
    <source>
        <dbReference type="EMBL" id="KAK5825407.1"/>
    </source>
</evidence>
<dbReference type="InterPro" id="IPR005162">
    <property type="entry name" value="Retrotrans_gag_dom"/>
</dbReference>
<accession>A0ABR0PLV7</accession>
<dbReference type="PANTHER" id="PTHR33223:SF11">
    <property type="entry name" value="ELEMENT PROTEIN, PUTATIVE-RELATED"/>
    <property type="match status" value="1"/>
</dbReference>
<dbReference type="EMBL" id="JARKNE010000006">
    <property type="protein sequence ID" value="KAK5825407.1"/>
    <property type="molecule type" value="Genomic_DNA"/>
</dbReference>
<reference evidence="2 3" key="1">
    <citation type="submission" date="2023-03" db="EMBL/GenBank/DDBJ databases">
        <title>WGS of Gossypium arboreum.</title>
        <authorList>
            <person name="Yu D."/>
        </authorList>
    </citation>
    <scope>NUCLEOTIDE SEQUENCE [LARGE SCALE GENOMIC DNA]</scope>
    <source>
        <tissue evidence="2">Leaf</tissue>
    </source>
</reference>
<organism evidence="2 3">
    <name type="scientific">Gossypium arboreum</name>
    <name type="common">Tree cotton</name>
    <name type="synonym">Gossypium nanking</name>
    <dbReference type="NCBI Taxonomy" id="29729"/>
    <lineage>
        <taxon>Eukaryota</taxon>
        <taxon>Viridiplantae</taxon>
        <taxon>Streptophyta</taxon>
        <taxon>Embryophyta</taxon>
        <taxon>Tracheophyta</taxon>
        <taxon>Spermatophyta</taxon>
        <taxon>Magnoliopsida</taxon>
        <taxon>eudicotyledons</taxon>
        <taxon>Gunneridae</taxon>
        <taxon>Pentapetalae</taxon>
        <taxon>rosids</taxon>
        <taxon>malvids</taxon>
        <taxon>Malvales</taxon>
        <taxon>Malvaceae</taxon>
        <taxon>Malvoideae</taxon>
        <taxon>Gossypium</taxon>
    </lineage>
</organism>
<dbReference type="PANTHER" id="PTHR33223">
    <property type="entry name" value="CCHC-TYPE DOMAIN-CONTAINING PROTEIN"/>
    <property type="match status" value="1"/>
</dbReference>
<proteinExistence type="predicted"/>